<name>A0A8K0IG24_COCNU</name>
<accession>A0A8K0IG24</accession>
<reference evidence="2" key="1">
    <citation type="journal article" date="2017" name="Gigascience">
        <title>The genome draft of coconut (Cocos nucifera).</title>
        <authorList>
            <person name="Xiao Y."/>
            <person name="Xu P."/>
            <person name="Fan H."/>
            <person name="Baudouin L."/>
            <person name="Xia W."/>
            <person name="Bocs S."/>
            <person name="Xu J."/>
            <person name="Li Q."/>
            <person name="Guo A."/>
            <person name="Zhou L."/>
            <person name="Li J."/>
            <person name="Wu Y."/>
            <person name="Ma Z."/>
            <person name="Armero A."/>
            <person name="Issali A.E."/>
            <person name="Liu N."/>
            <person name="Peng M."/>
            <person name="Yang Y."/>
        </authorList>
    </citation>
    <scope>NUCLEOTIDE SEQUENCE</scope>
    <source>
        <tissue evidence="2">Spear leaf of Hainan Tall coconut</tissue>
    </source>
</reference>
<sequence length="51" mass="5723">MRILSGPFGCYQPDMPCIKKSEKHRGRGSNQSDLEKEGMPESPFKKNPVSV</sequence>
<comment type="caution">
    <text evidence="2">The sequence shown here is derived from an EMBL/GenBank/DDBJ whole genome shotgun (WGS) entry which is preliminary data.</text>
</comment>
<reference evidence="2" key="2">
    <citation type="submission" date="2019-07" db="EMBL/GenBank/DDBJ databases">
        <authorList>
            <person name="Yang Y."/>
            <person name="Bocs S."/>
            <person name="Baudouin L."/>
        </authorList>
    </citation>
    <scope>NUCLEOTIDE SEQUENCE</scope>
    <source>
        <tissue evidence="2">Spear leaf of Hainan Tall coconut</tissue>
    </source>
</reference>
<feature type="region of interest" description="Disordered" evidence="1">
    <location>
        <begin position="1"/>
        <end position="51"/>
    </location>
</feature>
<evidence type="ECO:0000256" key="1">
    <source>
        <dbReference type="SAM" id="MobiDB-lite"/>
    </source>
</evidence>
<protein>
    <submittedName>
        <fullName evidence="2">Uncharacterized protein</fullName>
    </submittedName>
</protein>
<keyword evidence="3" id="KW-1185">Reference proteome</keyword>
<dbReference type="EMBL" id="CM017878">
    <property type="protein sequence ID" value="KAG1355230.1"/>
    <property type="molecule type" value="Genomic_DNA"/>
</dbReference>
<gene>
    <name evidence="2" type="ORF">COCNU_07G013420</name>
</gene>
<proteinExistence type="predicted"/>
<organism evidence="2 3">
    <name type="scientific">Cocos nucifera</name>
    <name type="common">Coconut palm</name>
    <dbReference type="NCBI Taxonomy" id="13894"/>
    <lineage>
        <taxon>Eukaryota</taxon>
        <taxon>Viridiplantae</taxon>
        <taxon>Streptophyta</taxon>
        <taxon>Embryophyta</taxon>
        <taxon>Tracheophyta</taxon>
        <taxon>Spermatophyta</taxon>
        <taxon>Magnoliopsida</taxon>
        <taxon>Liliopsida</taxon>
        <taxon>Arecaceae</taxon>
        <taxon>Arecoideae</taxon>
        <taxon>Cocoseae</taxon>
        <taxon>Attaleinae</taxon>
        <taxon>Cocos</taxon>
    </lineage>
</organism>
<evidence type="ECO:0000313" key="2">
    <source>
        <dbReference type="EMBL" id="KAG1355230.1"/>
    </source>
</evidence>
<dbReference type="AlphaFoldDB" id="A0A8K0IG24"/>
<evidence type="ECO:0000313" key="3">
    <source>
        <dbReference type="Proteomes" id="UP000797356"/>
    </source>
</evidence>
<dbReference type="Proteomes" id="UP000797356">
    <property type="component" value="Chromosome 7"/>
</dbReference>